<gene>
    <name evidence="1" type="ORF">DAPPUDRAFT_236018</name>
</gene>
<reference evidence="1 2" key="1">
    <citation type="journal article" date="2011" name="Science">
        <title>The ecoresponsive genome of Daphnia pulex.</title>
        <authorList>
            <person name="Colbourne J.K."/>
            <person name="Pfrender M.E."/>
            <person name="Gilbert D."/>
            <person name="Thomas W.K."/>
            <person name="Tucker A."/>
            <person name="Oakley T.H."/>
            <person name="Tokishita S."/>
            <person name="Aerts A."/>
            <person name="Arnold G.J."/>
            <person name="Basu M.K."/>
            <person name="Bauer D.J."/>
            <person name="Caceres C.E."/>
            <person name="Carmel L."/>
            <person name="Casola C."/>
            <person name="Choi J.H."/>
            <person name="Detter J.C."/>
            <person name="Dong Q."/>
            <person name="Dusheyko S."/>
            <person name="Eads B.D."/>
            <person name="Frohlich T."/>
            <person name="Geiler-Samerotte K.A."/>
            <person name="Gerlach D."/>
            <person name="Hatcher P."/>
            <person name="Jogdeo S."/>
            <person name="Krijgsveld J."/>
            <person name="Kriventseva E.V."/>
            <person name="Kultz D."/>
            <person name="Laforsch C."/>
            <person name="Lindquist E."/>
            <person name="Lopez J."/>
            <person name="Manak J.R."/>
            <person name="Muller J."/>
            <person name="Pangilinan J."/>
            <person name="Patwardhan R.P."/>
            <person name="Pitluck S."/>
            <person name="Pritham E.J."/>
            <person name="Rechtsteiner A."/>
            <person name="Rho M."/>
            <person name="Rogozin I.B."/>
            <person name="Sakarya O."/>
            <person name="Salamov A."/>
            <person name="Schaack S."/>
            <person name="Shapiro H."/>
            <person name="Shiga Y."/>
            <person name="Skalitzky C."/>
            <person name="Smith Z."/>
            <person name="Souvorov A."/>
            <person name="Sung W."/>
            <person name="Tang Z."/>
            <person name="Tsuchiya D."/>
            <person name="Tu H."/>
            <person name="Vos H."/>
            <person name="Wang M."/>
            <person name="Wolf Y.I."/>
            <person name="Yamagata H."/>
            <person name="Yamada T."/>
            <person name="Ye Y."/>
            <person name="Shaw J.R."/>
            <person name="Andrews J."/>
            <person name="Crease T.J."/>
            <person name="Tang H."/>
            <person name="Lucas S.M."/>
            <person name="Robertson H.M."/>
            <person name="Bork P."/>
            <person name="Koonin E.V."/>
            <person name="Zdobnov E.M."/>
            <person name="Grigoriev I.V."/>
            <person name="Lynch M."/>
            <person name="Boore J.L."/>
        </authorList>
    </citation>
    <scope>NUCLEOTIDE SEQUENCE [LARGE SCALE GENOMIC DNA]</scope>
</reference>
<evidence type="ECO:0000313" key="2">
    <source>
        <dbReference type="Proteomes" id="UP000000305"/>
    </source>
</evidence>
<proteinExistence type="predicted"/>
<evidence type="ECO:0000313" key="1">
    <source>
        <dbReference type="EMBL" id="EFX87094.1"/>
    </source>
</evidence>
<protein>
    <submittedName>
        <fullName evidence="1">Uncharacterized protein</fullName>
    </submittedName>
</protein>
<sequence length="136" mass="15743">MAFVLPGENWKSKLEKVKEKKAQHLLLMLLLYSGGLASNVTTENLGDAQHSAQHSRNCWKTDKTMHGSGGFGSQLKSPLDRLLEMHQRIYLFEEDLQPKYVSFCFEEETEKNKNLQQIQEWGVTPHSRKTRRKKVV</sequence>
<dbReference type="KEGG" id="dpx:DAPPUDRAFT_236018"/>
<dbReference type="AlphaFoldDB" id="E9FZP8"/>
<dbReference type="EMBL" id="GL732528">
    <property type="protein sequence ID" value="EFX87094.1"/>
    <property type="molecule type" value="Genomic_DNA"/>
</dbReference>
<dbReference type="InParanoid" id="E9FZP8"/>
<organism evidence="1 2">
    <name type="scientific">Daphnia pulex</name>
    <name type="common">Water flea</name>
    <dbReference type="NCBI Taxonomy" id="6669"/>
    <lineage>
        <taxon>Eukaryota</taxon>
        <taxon>Metazoa</taxon>
        <taxon>Ecdysozoa</taxon>
        <taxon>Arthropoda</taxon>
        <taxon>Crustacea</taxon>
        <taxon>Branchiopoda</taxon>
        <taxon>Diplostraca</taxon>
        <taxon>Cladocera</taxon>
        <taxon>Anomopoda</taxon>
        <taxon>Daphniidae</taxon>
        <taxon>Daphnia</taxon>
    </lineage>
</organism>
<accession>E9FZP8</accession>
<keyword evidence="2" id="KW-1185">Reference proteome</keyword>
<name>E9FZP8_DAPPU</name>
<dbReference type="HOGENOM" id="CLU_1877535_0_0_1"/>
<dbReference type="Proteomes" id="UP000000305">
    <property type="component" value="Unassembled WGS sequence"/>
</dbReference>